<evidence type="ECO:0000313" key="2">
    <source>
        <dbReference type="EMBL" id="CAK0782947.1"/>
    </source>
</evidence>
<organism evidence="2 3">
    <name type="scientific">Coccomyxa viridis</name>
    <dbReference type="NCBI Taxonomy" id="1274662"/>
    <lineage>
        <taxon>Eukaryota</taxon>
        <taxon>Viridiplantae</taxon>
        <taxon>Chlorophyta</taxon>
        <taxon>core chlorophytes</taxon>
        <taxon>Trebouxiophyceae</taxon>
        <taxon>Trebouxiophyceae incertae sedis</taxon>
        <taxon>Coccomyxaceae</taxon>
        <taxon>Coccomyxa</taxon>
    </lineage>
</organism>
<feature type="compositionally biased region" description="Low complexity" evidence="1">
    <location>
        <begin position="265"/>
        <end position="279"/>
    </location>
</feature>
<reference evidence="2 3" key="1">
    <citation type="submission" date="2023-10" db="EMBL/GenBank/DDBJ databases">
        <authorList>
            <person name="Maclean D."/>
            <person name="Macfadyen A."/>
        </authorList>
    </citation>
    <scope>NUCLEOTIDE SEQUENCE [LARGE SCALE GENOMIC DNA]</scope>
</reference>
<keyword evidence="3" id="KW-1185">Reference proteome</keyword>
<accession>A0AAV1I8A3</accession>
<feature type="compositionally biased region" description="Polar residues" evidence="1">
    <location>
        <begin position="90"/>
        <end position="125"/>
    </location>
</feature>
<feature type="compositionally biased region" description="Pro residues" evidence="1">
    <location>
        <begin position="170"/>
        <end position="179"/>
    </location>
</feature>
<dbReference type="Proteomes" id="UP001314263">
    <property type="component" value="Unassembled WGS sequence"/>
</dbReference>
<feature type="compositionally biased region" description="Polar residues" evidence="1">
    <location>
        <begin position="520"/>
        <end position="530"/>
    </location>
</feature>
<feature type="region of interest" description="Disordered" evidence="1">
    <location>
        <begin position="54"/>
        <end position="410"/>
    </location>
</feature>
<feature type="compositionally biased region" description="Low complexity" evidence="1">
    <location>
        <begin position="906"/>
        <end position="1058"/>
    </location>
</feature>
<evidence type="ECO:0000256" key="1">
    <source>
        <dbReference type="SAM" id="MobiDB-lite"/>
    </source>
</evidence>
<feature type="compositionally biased region" description="Polar residues" evidence="1">
    <location>
        <begin position="776"/>
        <end position="803"/>
    </location>
</feature>
<feature type="compositionally biased region" description="Low complexity" evidence="1">
    <location>
        <begin position="741"/>
        <end position="752"/>
    </location>
</feature>
<feature type="region of interest" description="Disordered" evidence="1">
    <location>
        <begin position="730"/>
        <end position="1153"/>
    </location>
</feature>
<feature type="region of interest" description="Disordered" evidence="1">
    <location>
        <begin position="1933"/>
        <end position="1967"/>
    </location>
</feature>
<gene>
    <name evidence="2" type="ORF">CVIRNUC_006142</name>
</gene>
<dbReference type="Gene3D" id="3.20.20.80">
    <property type="entry name" value="Glycosidases"/>
    <property type="match status" value="1"/>
</dbReference>
<feature type="compositionally biased region" description="Polar residues" evidence="1">
    <location>
        <begin position="337"/>
        <end position="370"/>
    </location>
</feature>
<feature type="compositionally biased region" description="Polar residues" evidence="1">
    <location>
        <begin position="836"/>
        <end position="859"/>
    </location>
</feature>
<feature type="compositionally biased region" description="Low complexity" evidence="1">
    <location>
        <begin position="293"/>
        <end position="306"/>
    </location>
</feature>
<feature type="compositionally biased region" description="Low complexity" evidence="1">
    <location>
        <begin position="400"/>
        <end position="410"/>
    </location>
</feature>
<feature type="compositionally biased region" description="Pro residues" evidence="1">
    <location>
        <begin position="821"/>
        <end position="830"/>
    </location>
</feature>
<feature type="region of interest" description="Disordered" evidence="1">
    <location>
        <begin position="505"/>
        <end position="541"/>
    </location>
</feature>
<dbReference type="InterPro" id="IPR017853">
    <property type="entry name" value="GH"/>
</dbReference>
<proteinExistence type="predicted"/>
<sequence length="2336" mass="235705">MWKAAHSSGAASAYTHWHGAVDGGPQRRLSEALGATPVAPVVIPAPRVVEPAPRAATVAQPARQTSSVPAGNNARPAAAAAEPRTNSNAGPTSGSRGVASQSSTAQNTKSGSTNAAARTPSTEGNNRPPAPPASKPSAASNQATSSATRAVVAPPAPTKAASASTSGGTPRPPAPPAPPGASASGANPRPPAPPRAPDANAGSGPPAPPTPGQAAAGSSTDRHPPPAPLPPQTPGIGGTSRPPTPLIPKAPTSATGTAPAPPASTPAIAGASRTSQAQAPPVPSSSGTRGVAATTTTPQAPGTQGTDCSNPMVKCAAPAAKPGAATAGTSGGGTASQVNPLASGISTGTSSGVKPSASLAATNQPAASIRSSTPGAASAGAAGDIGSTASSNAPDTKGPAGSASSAGTAAAVTAGAAGGAVLGTQLSGTPSAPAVPSLVAVQTDQGPQCTGSGGTSPCPLGVHAFSTQQPTPSAPVPANLPAQPVSSAQYVTTCVDTANEEACSRGLAPTTSTPSASTPQNPLQPNSPTEASIPGKYPAQSTSPLTMQTSAACTPVNSASVSQTGRRLSAYAGPAVICQPPVSATTVATPCSAYYGCSGSVDAATAGCPATCQPGDDIELPQCCAKITTLPAPLPVTGAAPVQVKCPRVCQTGDYLEMPQCCPPPTPAPPSCIPTGTQQCPPGSSAPGCCRTPIPHQQPTIVNPPGPVISTGPQTCWSCLQPWPPYNGGSVTAANGGGPSSGTYSTESSSVGAPPPAGPHTDTAANGGAPLPAIRTSHQTPLTPSPSTSQVSRVPQMQLTQVPGDTVVPMPPSPQAAAPALSPPSPPSPPLALQSFMATQSCTSDGCSSAPSSVPQCPSSDDLGNDPSNDPSTMDPSNNPSTADPSTSTGTADPSNDPSTMDPSNNPSTTDPSTMDPSSNPSTTNPSTNPGTTDPSTTGPSNNLSSMDPSNNNPSTTDPSAPSTTNPSNNPSTTAPSTASTNNPSNTPGTTDPSNPSTTNPSNNPSAADPSSSASTADPSSTPGTPNASGPPAGTPGASGPATGTPNAAAGPAGAQTANPPPSTIAPSASGAAATPPAGAAAPTDAASPAAGPAGAVGAAGPAAAVGAASGSSPGPSSPSDPGQGLEASTYGSDLVLGPGKDTPLPPASGGGRGFVGGTYGAASTVPRMLDPAQSGQQAKPILYVLSDCQYMIRAGATCGPTGPGCGLPWAKRAGCGPNQLAGGCCQPGFTCSADASKELRCLPILQPAYEFSDPTCNKIAYQGVCGKQGDCCPDGWTCQRQHDNTAICLAARASVIPAALDSLILDYQSPRALPGYYPGESGQKDAARRRHLLQAPETPLQLPLTGIGALNLPQYTGLWGGKWCQSAFDPPAPANATAKQQCPQLNMAVAPAIKPVLLPAIDSLSNGTLGAMRNGTKQPLVIKAFNWGGFDDGSTYLGGLYVNRSISVGDMAMVVYRAQLLGFNAVRLPFRFSDLNLPPKNWEFPCDLQSYNDTKEQVSNPVGDYGRANLTTYRLPKPYAFPVYNAAQSKQCNVYIPPYSTLARFQWVLQYLAGAGFYVIPAYQPADNSVDNTVVSTPAIFLRNWANLWASISDLPGFNTTLKGRIMLDLISEPDIFGLQWEANVRRYGFLYPAYPDLLGPTAQAILRIDSSAIFMIEGTGQANRFPGMAWGNGFVTNASLIRQYNLSDPTTFFDNLLEVPELLRRTVIAPHVYGPNVTAWQSGTNGTGLWTALEQGFNYLASAGYSSAAGKGSAQLPILIGELGSTLQGPQEGQFFLDFEYFAHNMNGSQAGPPHNLTSWAWYSMGNGWSYPSHLPQLPDGSVDWGVVNVVSSLPNRFIEQPRLPGLGLTPWYLHARRMLPSGSLRAHASYHSRNHTGNYTAYQNAMAPAEHRPHPYVNSSAYVPINVTAHYANHTVPRQNAMRLHNAFPANASAPHSRNSSLLGGGSSRGASLQNQSIAPAAGPPGGRHLLFSVPGVSFPISVPTSIPSVPSIISGGQQELGQIAGAATSTGQQVVTGISSGAGNAVSGVESLASTAEATYTTIEGQTITAEQELDNIYAGVASIPDTLNYLEGYFDDYDYDLEQLFEDAAAGDITGAIKDLTSDDLMIYGNILGGIAKFIPGYTQWSDRCNGFICSVPTPPDTTCGAAALQQMRASFCGGESGIMCNVIGGETINWEDGATLVASLLTGTFAAWAESEIDGQIDQFENNGLTLAANLVQEAVSSMGQDVIGALSSATSPCASPIILRAGFLTFGGNQCIACVCGPAMNAGTPWIGWKIPQNTGCPAQTCIPSVQTGVNEQLQTDDSGTIDTSGDPAPDDPPVSQDDDTGESA</sequence>
<evidence type="ECO:0000313" key="3">
    <source>
        <dbReference type="Proteomes" id="UP001314263"/>
    </source>
</evidence>
<dbReference type="EMBL" id="CAUYUE010000007">
    <property type="protein sequence ID" value="CAK0782947.1"/>
    <property type="molecule type" value="Genomic_DNA"/>
</dbReference>
<feature type="compositionally biased region" description="Low complexity" evidence="1">
    <location>
        <begin position="1065"/>
        <end position="1123"/>
    </location>
</feature>
<dbReference type="SUPFAM" id="SSF51445">
    <property type="entry name" value="(Trans)glycosidases"/>
    <property type="match status" value="1"/>
</dbReference>
<comment type="caution">
    <text evidence="2">The sequence shown here is derived from an EMBL/GenBank/DDBJ whole genome shotgun (WGS) entry which is preliminary data.</text>
</comment>
<feature type="compositionally biased region" description="Low complexity" evidence="1">
    <location>
        <begin position="69"/>
        <end position="89"/>
    </location>
</feature>
<feature type="compositionally biased region" description="Polar residues" evidence="1">
    <location>
        <begin position="866"/>
        <end position="905"/>
    </location>
</feature>
<feature type="compositionally biased region" description="Low complexity" evidence="1">
    <location>
        <begin position="316"/>
        <end position="328"/>
    </location>
</feature>
<feature type="compositionally biased region" description="Low complexity" evidence="1">
    <location>
        <begin position="2307"/>
        <end position="2318"/>
    </location>
</feature>
<feature type="region of interest" description="Disordered" evidence="1">
    <location>
        <begin position="460"/>
        <end position="481"/>
    </location>
</feature>
<feature type="compositionally biased region" description="Low complexity" evidence="1">
    <location>
        <begin position="508"/>
        <end position="519"/>
    </location>
</feature>
<name>A0AAV1I8A3_9CHLO</name>
<feature type="compositionally biased region" description="Low complexity" evidence="1">
    <location>
        <begin position="135"/>
        <end position="169"/>
    </location>
</feature>
<feature type="region of interest" description="Disordered" evidence="1">
    <location>
        <begin position="2303"/>
        <end position="2336"/>
    </location>
</feature>
<protein>
    <submittedName>
        <fullName evidence="2">Uncharacterized protein</fullName>
    </submittedName>
</protein>
<feature type="compositionally biased region" description="Low complexity" evidence="1">
    <location>
        <begin position="371"/>
        <end position="391"/>
    </location>
</feature>